<feature type="active site" description="Proton donor" evidence="13">
    <location>
        <position position="385"/>
    </location>
</feature>
<evidence type="ECO:0000313" key="19">
    <source>
        <dbReference type="Proteomes" id="UP000002485"/>
    </source>
</evidence>
<evidence type="ECO:0000256" key="13">
    <source>
        <dbReference type="PIRSR" id="PIRSR627057-1"/>
    </source>
</evidence>
<dbReference type="CDD" id="cd07343">
    <property type="entry name" value="M48A_Zmpste24p_like"/>
    <property type="match status" value="1"/>
</dbReference>
<feature type="transmembrane region" description="Helical" evidence="15">
    <location>
        <begin position="118"/>
        <end position="137"/>
    </location>
</feature>
<feature type="transmembrane region" description="Helical" evidence="15">
    <location>
        <begin position="351"/>
        <end position="372"/>
    </location>
</feature>
<dbReference type="Gene3D" id="3.30.2010.10">
    <property type="entry name" value="Metalloproteases ('zincins'), catalytic domain"/>
    <property type="match status" value="1"/>
</dbReference>
<comment type="subcellular location">
    <subcellularLocation>
        <location evidence="1 15">Endoplasmic reticulum membrane</location>
        <topology evidence="1 15">Multi-pass membrane protein</topology>
    </subcellularLocation>
</comment>
<feature type="binding site" evidence="14">
    <location>
        <position position="306"/>
    </location>
    <ligand>
        <name>Zn(2+)</name>
        <dbReference type="ChEBI" id="CHEBI:29105"/>
        <note>catalytic</note>
    </ligand>
</feature>
<dbReference type="FunFam" id="3.30.2010.10:FF:000002">
    <property type="entry name" value="CAAX prenyl protease"/>
    <property type="match status" value="1"/>
</dbReference>
<evidence type="ECO:0000256" key="15">
    <source>
        <dbReference type="RuleBase" id="RU366005"/>
    </source>
</evidence>
<feature type="transmembrane region" description="Helical" evidence="15">
    <location>
        <begin position="73"/>
        <end position="91"/>
    </location>
</feature>
<gene>
    <name evidence="18" type="primary">ste24</name>
    <name evidence="18" type="synonym">ppp11</name>
    <name evidence="18" type="ORF">SPOM_SPAC3H1.05</name>
</gene>
<evidence type="ECO:0000256" key="5">
    <source>
        <dbReference type="ARBA" id="ARBA00022801"/>
    </source>
</evidence>
<evidence type="ECO:0000256" key="12">
    <source>
        <dbReference type="ARBA" id="ARBA00060927"/>
    </source>
</evidence>
<comment type="function">
    <text evidence="15">Proteolytically removes the C-terminal three residues of farnesylated proteins.</text>
</comment>
<dbReference type="InterPro" id="IPR001915">
    <property type="entry name" value="Peptidase_M48"/>
</dbReference>
<dbReference type="EC" id="3.4.24.84" evidence="15"/>
<protein>
    <recommendedName>
        <fullName evidence="15">CAAX prenyl protease</fullName>
        <ecNumber evidence="15">3.4.24.84</ecNumber>
    </recommendedName>
</protein>
<keyword evidence="2 15" id="KW-0645">Protease</keyword>
<sequence>MGILQHLMHILDIPGFPWKIVIAGFSIGKYAWDLYLRRRQVPYLLREKPPAILAEHVDEKKYQKALSYARDKSWFSTIVSTFTLAVDLLIIKYDGLSYLWNITKFPWMDKLAASSSRFSLSTSITHSCVFMFGLTLFSRLIQIPFNLYSTFVIEEKYGFNKSTLKIFVIDLLKELSLGGLLMSVVVGVFVKILTKFGDNFIMYAWGAYIVFGLILQTIAPSLIMPLFYKFTPLENGSLRTQIEELAASINFPLKKLYVIDASRRSTHSNAFFYGLPWNKGIVLFDTLVKNHTEPELIAILGHELGHWYMSHNLINTIIDYGMSLFHLFLFAAFIRNNSLYTSFNFITEKPVIVGLLLFSDALGPLSSILTFASNKVSRLCEYQADAFAKQLGYAKDLGDGLIRIHDDNLSPLEFDSLYTSYYHSHPILVDRLNAIDYTTLKKNN</sequence>
<feature type="domain" description="CAAX prenyl protease 1 N-terminal" evidence="17">
    <location>
        <begin position="43"/>
        <end position="229"/>
    </location>
</feature>
<keyword evidence="9 15" id="KW-0482">Metalloprotease</keyword>
<dbReference type="GO" id="GO:0071586">
    <property type="term" value="P:CAAX-box protein processing"/>
    <property type="evidence" value="ECO:0007669"/>
    <property type="project" value="UniProtKB-UniRule"/>
</dbReference>
<dbReference type="KEGG" id="spo:2543456"/>
<evidence type="ECO:0000256" key="3">
    <source>
        <dbReference type="ARBA" id="ARBA00022692"/>
    </source>
</evidence>
<evidence type="ECO:0000256" key="1">
    <source>
        <dbReference type="ARBA" id="ARBA00004477"/>
    </source>
</evidence>
<proteinExistence type="inferred from homology"/>
<evidence type="ECO:0000256" key="6">
    <source>
        <dbReference type="ARBA" id="ARBA00022824"/>
    </source>
</evidence>
<dbReference type="GO" id="GO:0005789">
    <property type="term" value="C:endoplasmic reticulum membrane"/>
    <property type="evidence" value="ECO:0007669"/>
    <property type="project" value="UniProtKB-SubCell"/>
</dbReference>
<evidence type="ECO:0000313" key="18">
    <source>
        <dbReference type="EMBL" id="CAK9837782.1"/>
    </source>
</evidence>
<dbReference type="GO" id="GO:0004222">
    <property type="term" value="F:metalloendopeptidase activity"/>
    <property type="evidence" value="ECO:0007669"/>
    <property type="project" value="UniProtKB-UniRule"/>
</dbReference>
<dbReference type="AlphaFoldDB" id="A0AAN2L5A4"/>
<dbReference type="GeneID" id="2543456"/>
<evidence type="ECO:0000256" key="4">
    <source>
        <dbReference type="ARBA" id="ARBA00022723"/>
    </source>
</evidence>
<comment type="similarity">
    <text evidence="12 15">Belongs to the peptidase M48A family.</text>
</comment>
<dbReference type="InterPro" id="IPR032456">
    <property type="entry name" value="Peptidase_M48_N"/>
</dbReference>
<feature type="transmembrane region" description="Helical" evidence="15">
    <location>
        <begin position="175"/>
        <end position="194"/>
    </location>
</feature>
<feature type="binding site" evidence="14">
    <location>
        <position position="302"/>
    </location>
    <ligand>
        <name>Zn(2+)</name>
        <dbReference type="ChEBI" id="CHEBI:29105"/>
        <note>catalytic</note>
    </ligand>
</feature>
<keyword evidence="6 15" id="KW-0256">Endoplasmic reticulum</keyword>
<evidence type="ECO:0000256" key="9">
    <source>
        <dbReference type="ARBA" id="ARBA00023049"/>
    </source>
</evidence>
<feature type="transmembrane region" description="Helical" evidence="15">
    <location>
        <begin position="317"/>
        <end position="335"/>
    </location>
</feature>
<evidence type="ECO:0000256" key="8">
    <source>
        <dbReference type="ARBA" id="ARBA00022989"/>
    </source>
</evidence>
<dbReference type="SMR" id="A0AAN2L5A4"/>
<evidence type="ECO:0000259" key="16">
    <source>
        <dbReference type="Pfam" id="PF01435"/>
    </source>
</evidence>
<dbReference type="Proteomes" id="UP000002485">
    <property type="component" value="Chromosome I"/>
</dbReference>
<keyword evidence="5 15" id="KW-0378">Hydrolase</keyword>
<feature type="transmembrane region" description="Helical" evidence="15">
    <location>
        <begin position="200"/>
        <end position="228"/>
    </location>
</feature>
<dbReference type="EMBL" id="CU329670">
    <property type="protein sequence ID" value="CAK9837782.1"/>
    <property type="molecule type" value="Genomic_DNA"/>
</dbReference>
<accession>A0AAN2L5A4</accession>
<dbReference type="Pfam" id="PF16491">
    <property type="entry name" value="Peptidase_M48_N"/>
    <property type="match status" value="1"/>
</dbReference>
<evidence type="ECO:0000259" key="17">
    <source>
        <dbReference type="Pfam" id="PF16491"/>
    </source>
</evidence>
<evidence type="ECO:0000256" key="2">
    <source>
        <dbReference type="ARBA" id="ARBA00022670"/>
    </source>
</evidence>
<keyword evidence="7 14" id="KW-0862">Zinc</keyword>
<dbReference type="PANTHER" id="PTHR10120">
    <property type="entry name" value="CAAX PRENYL PROTEASE 1"/>
    <property type="match status" value="1"/>
</dbReference>
<feature type="domain" description="Peptidase M48" evidence="16">
    <location>
        <begin position="232"/>
        <end position="438"/>
    </location>
</feature>
<feature type="transmembrane region" description="Helical" evidence="15">
    <location>
        <begin position="16"/>
        <end position="36"/>
    </location>
</feature>
<dbReference type="Pfam" id="PF01435">
    <property type="entry name" value="Peptidase_M48"/>
    <property type="match status" value="1"/>
</dbReference>
<reference evidence="18 19" key="1">
    <citation type="journal article" date="2002" name="Nature">
        <title>The genome sequence of Schizosaccharomyces pombe.</title>
        <authorList>
            <person name="Wood V."/>
            <person name="Gwilliam R."/>
            <person name="Rajandream M.A."/>
            <person name="Lyne M."/>
            <person name="Lyne R."/>
            <person name="Stewart A."/>
            <person name="Sgouros J."/>
            <person name="Peat N."/>
            <person name="Hayles J."/>
            <person name="Baker S."/>
            <person name="Basham D."/>
            <person name="Bowman S."/>
            <person name="Brooks K."/>
            <person name="Brown D."/>
            <person name="Brown S."/>
            <person name="Chillingworth T."/>
            <person name="Churcher C."/>
            <person name="Collins M."/>
            <person name="Connor R."/>
            <person name="Cronin A."/>
            <person name="Davis P."/>
            <person name="Feltwell T."/>
            <person name="Fraser A."/>
            <person name="Gentles S."/>
            <person name="Goble A."/>
            <person name="Hamlin N."/>
            <person name="Harris D."/>
            <person name="Hidalgo J."/>
            <person name="Hodgson G."/>
            <person name="Holroyd S."/>
            <person name="Hornsby T."/>
            <person name="Howarth S."/>
            <person name="Huckle E.J."/>
            <person name="Hunt S."/>
            <person name="Jagels K."/>
            <person name="James K."/>
            <person name="Jones L."/>
            <person name="Jones M."/>
            <person name="Leather S."/>
            <person name="McDonald S."/>
            <person name="McLean J."/>
            <person name="Mooney P."/>
            <person name="Moule S."/>
            <person name="Mungall K."/>
            <person name="Murphy L."/>
            <person name="Niblett D."/>
            <person name="Odell C."/>
            <person name="Oliver K."/>
            <person name="O'Neil S."/>
            <person name="Pearson D."/>
            <person name="Quail M.A."/>
            <person name="Rabbinowitsch E."/>
            <person name="Rutherford K."/>
            <person name="Rutter S."/>
            <person name="Saunders D."/>
            <person name="Seeger K."/>
            <person name="Sharp S."/>
            <person name="Skelton J."/>
            <person name="Simmonds M."/>
            <person name="Squares R."/>
            <person name="Squares S."/>
            <person name="Stevens K."/>
            <person name="Taylor K."/>
            <person name="Taylor R.G."/>
            <person name="Tivey A."/>
            <person name="Walsh S."/>
            <person name="Warren T."/>
            <person name="Whitehead S."/>
            <person name="Woodward J."/>
            <person name="Volckaert G."/>
            <person name="Aert R."/>
            <person name="Robben J."/>
            <person name="Grymonprez B."/>
            <person name="Weltjens I."/>
            <person name="Vanstreels E."/>
            <person name="Rieger M."/>
            <person name="Schafer M."/>
            <person name="Muller-Auer S."/>
            <person name="Gabel C."/>
            <person name="Fuchs M."/>
            <person name="Dusterhoft A."/>
            <person name="Fritzc C."/>
            <person name="Holzer E."/>
            <person name="Moestl D."/>
            <person name="Hilbert H."/>
            <person name="Borzym K."/>
            <person name="Langer I."/>
            <person name="Beck A."/>
            <person name="Lehrach H."/>
            <person name="Reinhardt R."/>
            <person name="Pohl T.M."/>
            <person name="Eger P."/>
            <person name="Zimmermann W."/>
            <person name="Wedler H."/>
            <person name="Wambutt R."/>
            <person name="Purnelle B."/>
            <person name="Goffeau A."/>
            <person name="Cadieu E."/>
            <person name="Dreano S."/>
            <person name="Gloux S."/>
            <person name="Lelaure V."/>
            <person name="Mottier S."/>
            <person name="Galibert F."/>
            <person name="Aves S.J."/>
            <person name="Xiang Z."/>
            <person name="Hunt C."/>
            <person name="Moore K."/>
            <person name="Hurst S.M."/>
            <person name="Lucas M."/>
            <person name="Rochet M."/>
            <person name="Gaillardin C."/>
            <person name="Tallada V.A."/>
            <person name="Garzon A."/>
            <person name="Thode G."/>
            <person name="Daga R.R."/>
            <person name="Cruzado L."/>
            <person name="Jimenez J."/>
            <person name="Sanchez M."/>
            <person name="del Rey F."/>
            <person name="Benito J."/>
            <person name="Dominguez A."/>
            <person name="Revuelta J.L."/>
            <person name="Moreno S."/>
            <person name="Armstrong J."/>
            <person name="Forsburg S.L."/>
            <person name="Cerutti L."/>
            <person name="Lowe T."/>
            <person name="McCombie W.R."/>
            <person name="Paulsen I."/>
            <person name="Potashkin J."/>
            <person name="Shpakovski G.V."/>
            <person name="Ussery D."/>
            <person name="Barrell B.G."/>
            <person name="Nurse P."/>
        </authorList>
    </citation>
    <scope>NUCLEOTIDE SEQUENCE [LARGE SCALE GENOMIC DNA]</scope>
    <source>
        <strain evidence="19">972 / ATCC 24843</strain>
    </source>
</reference>
<evidence type="ECO:0000256" key="11">
    <source>
        <dbReference type="ARBA" id="ARBA00044456"/>
    </source>
</evidence>
<keyword evidence="4 14" id="KW-0479">Metal-binding</keyword>
<feature type="binding site" evidence="14">
    <location>
        <position position="381"/>
    </location>
    <ligand>
        <name>Zn(2+)</name>
        <dbReference type="ChEBI" id="CHEBI:29105"/>
        <note>catalytic</note>
    </ligand>
</feature>
<name>A0AAN2L5A4_SCHPO</name>
<evidence type="ECO:0000256" key="14">
    <source>
        <dbReference type="PIRSR" id="PIRSR627057-2"/>
    </source>
</evidence>
<keyword evidence="10 15" id="KW-0472">Membrane</keyword>
<keyword evidence="8 15" id="KW-1133">Transmembrane helix</keyword>
<dbReference type="InterPro" id="IPR027057">
    <property type="entry name" value="CAXX_Prtase_1"/>
</dbReference>
<evidence type="ECO:0000256" key="7">
    <source>
        <dbReference type="ARBA" id="ARBA00022833"/>
    </source>
</evidence>
<organism evidence="18 19">
    <name type="scientific">Schizosaccharomyces pombe (strain 972 / ATCC 24843)</name>
    <name type="common">Fission yeast</name>
    <dbReference type="NCBI Taxonomy" id="284812"/>
    <lineage>
        <taxon>Eukaryota</taxon>
        <taxon>Fungi</taxon>
        <taxon>Dikarya</taxon>
        <taxon>Ascomycota</taxon>
        <taxon>Taphrinomycotina</taxon>
        <taxon>Schizosaccharomycetes</taxon>
        <taxon>Schizosaccharomycetales</taxon>
        <taxon>Schizosaccharomycetaceae</taxon>
        <taxon>Schizosaccharomyces</taxon>
    </lineage>
</organism>
<comment type="catalytic activity">
    <reaction evidence="11 15">
        <text>Hydrolyzes the peptide bond -P2-(S-farnesyl or geranylgeranyl)C-P1'-P2'-P3'-COOH where P1' and P2' are amino acids with aliphatic side chains and P3' is any C-terminal residue.</text>
        <dbReference type="EC" id="3.4.24.84"/>
    </reaction>
</comment>
<dbReference type="GO" id="GO:0046872">
    <property type="term" value="F:metal ion binding"/>
    <property type="evidence" value="ECO:0007669"/>
    <property type="project" value="UniProtKB-UniRule"/>
</dbReference>
<keyword evidence="19" id="KW-1185">Reference proteome</keyword>
<feature type="active site" evidence="13">
    <location>
        <position position="303"/>
    </location>
</feature>
<comment type="cofactor">
    <cofactor evidence="14 15">
        <name>Zn(2+)</name>
        <dbReference type="ChEBI" id="CHEBI:29105"/>
    </cofactor>
    <text evidence="14 15">Binds 1 zinc ion per subunit.</text>
</comment>
<keyword evidence="3 15" id="KW-0812">Transmembrane</keyword>
<evidence type="ECO:0000256" key="10">
    <source>
        <dbReference type="ARBA" id="ARBA00023136"/>
    </source>
</evidence>